<evidence type="ECO:0000313" key="4">
    <source>
        <dbReference type="Proteomes" id="UP000017396"/>
    </source>
</evidence>
<comment type="similarity">
    <text evidence="1">Belongs to the RelE toxin family.</text>
</comment>
<dbReference type="HOGENOM" id="CLU_147162_10_1_3"/>
<dbReference type="InterPro" id="IPR051803">
    <property type="entry name" value="TA_system_RelE-like_toxin"/>
</dbReference>
<reference evidence="3 4" key="1">
    <citation type="journal article" date="2013" name="PLoS ONE">
        <title>Cultivation and Complete Genome Sequencing of Gloeobacter kilaueensis sp. nov., from a Lava Cave in Kilauea Caldera, Hawai'i.</title>
        <authorList>
            <person name="Saw J.H."/>
            <person name="Schatz M."/>
            <person name="Brown M.V."/>
            <person name="Kunkel D.D."/>
            <person name="Foster J.S."/>
            <person name="Shick H."/>
            <person name="Christensen S."/>
            <person name="Hou S."/>
            <person name="Wan X."/>
            <person name="Donachie S.P."/>
        </authorList>
    </citation>
    <scope>NUCLEOTIDE SEQUENCE [LARGE SCALE GENOMIC DNA]</scope>
    <source>
        <strain evidence="4">JS</strain>
    </source>
</reference>
<dbReference type="PANTHER" id="PTHR33755">
    <property type="entry name" value="TOXIN PARE1-RELATED"/>
    <property type="match status" value="1"/>
</dbReference>
<dbReference type="Pfam" id="PF05016">
    <property type="entry name" value="ParE_toxin"/>
    <property type="match status" value="1"/>
</dbReference>
<organism evidence="3 4">
    <name type="scientific">Gloeobacter kilaueensis (strain ATCC BAA-2537 / CCAP 1431/1 / ULC 316 / JS1)</name>
    <dbReference type="NCBI Taxonomy" id="1183438"/>
    <lineage>
        <taxon>Bacteria</taxon>
        <taxon>Bacillati</taxon>
        <taxon>Cyanobacteriota</taxon>
        <taxon>Cyanophyceae</taxon>
        <taxon>Gloeobacterales</taxon>
        <taxon>Gloeobacteraceae</taxon>
        <taxon>Gloeobacter</taxon>
    </lineage>
</organism>
<dbReference type="EMBL" id="CP003587">
    <property type="protein sequence ID" value="AGY58301.1"/>
    <property type="molecule type" value="Genomic_DNA"/>
</dbReference>
<keyword evidence="4" id="KW-1185">Reference proteome</keyword>
<gene>
    <name evidence="3" type="ORF">GKIL_2055</name>
</gene>
<dbReference type="AlphaFoldDB" id="U5QHC3"/>
<dbReference type="Proteomes" id="UP000017396">
    <property type="component" value="Chromosome"/>
</dbReference>
<dbReference type="InterPro" id="IPR007712">
    <property type="entry name" value="RelE/ParE_toxin"/>
</dbReference>
<evidence type="ECO:0000313" key="3">
    <source>
        <dbReference type="EMBL" id="AGY58301.1"/>
    </source>
</evidence>
<dbReference type="PANTHER" id="PTHR33755:SF6">
    <property type="entry name" value="PLASMID STABILIZATION SYSTEM PROTEIN"/>
    <property type="match status" value="1"/>
</dbReference>
<evidence type="ECO:0000256" key="2">
    <source>
        <dbReference type="ARBA" id="ARBA00022649"/>
    </source>
</evidence>
<evidence type="ECO:0000256" key="1">
    <source>
        <dbReference type="ARBA" id="ARBA00006226"/>
    </source>
</evidence>
<dbReference type="STRING" id="1183438.GKIL_2055"/>
<accession>U5QHC3</accession>
<dbReference type="KEGG" id="glj:GKIL_2055"/>
<keyword evidence="2" id="KW-1277">Toxin-antitoxin system</keyword>
<proteinExistence type="inferred from homology"/>
<name>U5QHC3_GLOK1</name>
<dbReference type="OrthoDB" id="9798046at2"/>
<dbReference type="eggNOG" id="COG3668">
    <property type="taxonomic scope" value="Bacteria"/>
</dbReference>
<sequence length="99" mass="11446">MSRYLLNALAIQDLEEISDQFAKTSIEAGERFFQEFQRKCRLLVSFANSGKSYNFIRPGLRGLPVDGYIIFYRLLEDGVEILRVLSGRRDLPALFQKPE</sequence>
<dbReference type="InterPro" id="IPR035093">
    <property type="entry name" value="RelE/ParE_toxin_dom_sf"/>
</dbReference>
<protein>
    <submittedName>
        <fullName evidence="3">Plasmid stabilization system</fullName>
    </submittedName>
</protein>
<dbReference type="Gene3D" id="3.30.2310.20">
    <property type="entry name" value="RelE-like"/>
    <property type="match status" value="1"/>
</dbReference>
<dbReference type="RefSeq" id="WP_023173432.1">
    <property type="nucleotide sequence ID" value="NC_022600.1"/>
</dbReference>